<proteinExistence type="predicted"/>
<evidence type="ECO:0000313" key="8">
    <source>
        <dbReference type="Proteomes" id="UP000182229"/>
    </source>
</evidence>
<protein>
    <recommendedName>
        <fullName evidence="6">Major facilitator superfamily (MFS) profile domain-containing protein</fullName>
    </recommendedName>
</protein>
<feature type="transmembrane region" description="Helical" evidence="5">
    <location>
        <begin position="213"/>
        <end position="237"/>
    </location>
</feature>
<evidence type="ECO:0000256" key="3">
    <source>
        <dbReference type="ARBA" id="ARBA00022989"/>
    </source>
</evidence>
<dbReference type="PANTHER" id="PTHR23508:SF10">
    <property type="entry name" value="CARBOXYLIC ACID TRANSPORTER PROTEIN HOMOLOG"/>
    <property type="match status" value="1"/>
</dbReference>
<feature type="transmembrane region" description="Helical" evidence="5">
    <location>
        <begin position="7"/>
        <end position="30"/>
    </location>
</feature>
<dbReference type="RefSeq" id="WP_071900326.1">
    <property type="nucleotide sequence ID" value="NZ_MPIN01000005.1"/>
</dbReference>
<dbReference type="InterPro" id="IPR011701">
    <property type="entry name" value="MFS"/>
</dbReference>
<keyword evidence="8" id="KW-1185">Reference proteome</keyword>
<feature type="transmembrane region" description="Helical" evidence="5">
    <location>
        <begin position="167"/>
        <end position="184"/>
    </location>
</feature>
<dbReference type="STRING" id="83449.BON30_21980"/>
<reference evidence="8" key="1">
    <citation type="submission" date="2016-11" db="EMBL/GenBank/DDBJ databases">
        <authorList>
            <person name="Shukria A."/>
            <person name="Stevens D.C."/>
        </authorList>
    </citation>
    <scope>NUCLEOTIDE SEQUENCE [LARGE SCALE GENOMIC DNA]</scope>
    <source>
        <strain evidence="8">Cbfe23</strain>
    </source>
</reference>
<feature type="transmembrane region" description="Helical" evidence="5">
    <location>
        <begin position="81"/>
        <end position="99"/>
    </location>
</feature>
<evidence type="ECO:0000259" key="6">
    <source>
        <dbReference type="PROSITE" id="PS50850"/>
    </source>
</evidence>
<organism evidence="7 8">
    <name type="scientific">Cystobacter ferrugineus</name>
    <dbReference type="NCBI Taxonomy" id="83449"/>
    <lineage>
        <taxon>Bacteria</taxon>
        <taxon>Pseudomonadati</taxon>
        <taxon>Myxococcota</taxon>
        <taxon>Myxococcia</taxon>
        <taxon>Myxococcales</taxon>
        <taxon>Cystobacterineae</taxon>
        <taxon>Archangiaceae</taxon>
        <taxon>Cystobacter</taxon>
    </lineage>
</organism>
<comment type="subcellular location">
    <subcellularLocation>
        <location evidence="1">Membrane</location>
        <topology evidence="1">Multi-pass membrane protein</topology>
    </subcellularLocation>
</comment>
<dbReference type="Proteomes" id="UP000182229">
    <property type="component" value="Unassembled WGS sequence"/>
</dbReference>
<keyword evidence="4 5" id="KW-0472">Membrane</keyword>
<dbReference type="PANTHER" id="PTHR23508">
    <property type="entry name" value="CARBOXYLIC ACID TRANSPORTER PROTEIN HOMOLOG"/>
    <property type="match status" value="1"/>
</dbReference>
<dbReference type="InterPro" id="IPR036259">
    <property type="entry name" value="MFS_trans_sf"/>
</dbReference>
<evidence type="ECO:0000256" key="2">
    <source>
        <dbReference type="ARBA" id="ARBA00022692"/>
    </source>
</evidence>
<dbReference type="InterPro" id="IPR020846">
    <property type="entry name" value="MFS_dom"/>
</dbReference>
<evidence type="ECO:0000256" key="5">
    <source>
        <dbReference type="SAM" id="Phobius"/>
    </source>
</evidence>
<dbReference type="PROSITE" id="PS50850">
    <property type="entry name" value="MFS"/>
    <property type="match status" value="1"/>
</dbReference>
<feature type="transmembrane region" description="Helical" evidence="5">
    <location>
        <begin position="139"/>
        <end position="161"/>
    </location>
</feature>
<dbReference type="GO" id="GO:0046943">
    <property type="term" value="F:carboxylic acid transmembrane transporter activity"/>
    <property type="evidence" value="ECO:0007669"/>
    <property type="project" value="TreeGrafter"/>
</dbReference>
<comment type="caution">
    <text evidence="7">The sequence shown here is derived from an EMBL/GenBank/DDBJ whole genome shotgun (WGS) entry which is preliminary data.</text>
</comment>
<dbReference type="AlphaFoldDB" id="A0A1L9B9E1"/>
<dbReference type="Gene3D" id="1.20.1250.20">
    <property type="entry name" value="MFS general substrate transporter like domains"/>
    <property type="match status" value="2"/>
</dbReference>
<feature type="transmembrane region" description="Helical" evidence="5">
    <location>
        <begin position="284"/>
        <end position="303"/>
    </location>
</feature>
<feature type="domain" description="Major facilitator superfamily (MFS) profile" evidence="6">
    <location>
        <begin position="10"/>
        <end position="397"/>
    </location>
</feature>
<dbReference type="Pfam" id="PF07690">
    <property type="entry name" value="MFS_1"/>
    <property type="match status" value="1"/>
</dbReference>
<keyword evidence="2 5" id="KW-0812">Transmembrane</keyword>
<reference evidence="7 8" key="2">
    <citation type="submission" date="2016-12" db="EMBL/GenBank/DDBJ databases">
        <title>Draft Genome Sequence of Cystobacter ferrugineus Strain Cbfe23.</title>
        <authorList>
            <person name="Akbar S."/>
            <person name="Dowd S.E."/>
            <person name="Stevens D.C."/>
        </authorList>
    </citation>
    <scope>NUCLEOTIDE SEQUENCE [LARGE SCALE GENOMIC DNA]</scope>
    <source>
        <strain evidence="7 8">Cbfe23</strain>
    </source>
</reference>
<keyword evidence="3 5" id="KW-1133">Transmembrane helix</keyword>
<name>A0A1L9B9E1_9BACT</name>
<evidence type="ECO:0000256" key="4">
    <source>
        <dbReference type="ARBA" id="ARBA00023136"/>
    </source>
</evidence>
<evidence type="ECO:0000256" key="1">
    <source>
        <dbReference type="ARBA" id="ARBA00004141"/>
    </source>
</evidence>
<feature type="transmembrane region" description="Helical" evidence="5">
    <location>
        <begin position="105"/>
        <end position="127"/>
    </location>
</feature>
<dbReference type="EMBL" id="MPIN01000005">
    <property type="protein sequence ID" value="OJH38890.1"/>
    <property type="molecule type" value="Genomic_DNA"/>
</dbReference>
<dbReference type="GO" id="GO:0005886">
    <property type="term" value="C:plasma membrane"/>
    <property type="evidence" value="ECO:0007669"/>
    <property type="project" value="TreeGrafter"/>
</dbReference>
<feature type="transmembrane region" description="Helical" evidence="5">
    <location>
        <begin position="257"/>
        <end position="277"/>
    </location>
</feature>
<dbReference type="SUPFAM" id="SSF103473">
    <property type="entry name" value="MFS general substrate transporter"/>
    <property type="match status" value="1"/>
</dbReference>
<feature type="transmembrane region" description="Helical" evidence="5">
    <location>
        <begin position="309"/>
        <end position="334"/>
    </location>
</feature>
<dbReference type="OrthoDB" id="9774156at2"/>
<feature type="transmembrane region" description="Helical" evidence="5">
    <location>
        <begin position="50"/>
        <end position="69"/>
    </location>
</feature>
<evidence type="ECO:0000313" key="7">
    <source>
        <dbReference type="EMBL" id="OJH38890.1"/>
    </source>
</evidence>
<feature type="transmembrane region" description="Helical" evidence="5">
    <location>
        <begin position="346"/>
        <end position="364"/>
    </location>
</feature>
<gene>
    <name evidence="7" type="ORF">BON30_21980</name>
</gene>
<accession>A0A1L9B9E1</accession>
<sequence>MSPDRRPWLAVMVAALGYFVDMFDLVMFSILRIPSLRGIGVTDPEELARLGKHLLDMQLIGMLLGGFAFGAAGDRFGRTRTLYASIALYSTANLLNAFVTNVEAYAVLRALAGFGLAGELGAGITLVGELLPTRLRGVGTTLVASVGLLGAVVAGATAELLGWKTCYVLGGVLGFVLLAMRLGVAESGLFEQMAQSTAPRGNPLGLLWPSERLVRFGCIVLSAMPIWFATGVLFVFAPELGRAMGLSEAIQPGRVIGFAYGGVVVGNFSSGWLSQVLRSRKRAIGAFLVALAVSMLVFLEVAPLGPMPFYAMIFVVGAATGYWSVFVTTASELFGTNLRATAATSAPNVVRGLAVPITSLWFALKPTLGVLPATRMLALGCCAIGLVCTLMLRETFHRDLDFTES</sequence>
<feature type="transmembrane region" description="Helical" evidence="5">
    <location>
        <begin position="370"/>
        <end position="392"/>
    </location>
</feature>